<dbReference type="Proteomes" id="UP001597218">
    <property type="component" value="Unassembled WGS sequence"/>
</dbReference>
<comment type="caution">
    <text evidence="4">The sequence shown here is derived from an EMBL/GenBank/DDBJ whole genome shotgun (WGS) entry which is preliminary data.</text>
</comment>
<dbReference type="SUPFAM" id="SSF54106">
    <property type="entry name" value="LysM domain"/>
    <property type="match status" value="2"/>
</dbReference>
<keyword evidence="1 2" id="KW-0732">Signal</keyword>
<keyword evidence="5" id="KW-1185">Reference proteome</keyword>
<reference evidence="5" key="1">
    <citation type="journal article" date="2019" name="Int. J. Syst. Evol. Microbiol.">
        <title>The Global Catalogue of Microorganisms (GCM) 10K type strain sequencing project: providing services to taxonomists for standard genome sequencing and annotation.</title>
        <authorList>
            <consortium name="The Broad Institute Genomics Platform"/>
            <consortium name="The Broad Institute Genome Sequencing Center for Infectious Disease"/>
            <person name="Wu L."/>
            <person name="Ma J."/>
        </authorList>
    </citation>
    <scope>NUCLEOTIDE SEQUENCE [LARGE SCALE GENOMIC DNA]</scope>
    <source>
        <strain evidence="5">CGMCC 4.7177</strain>
    </source>
</reference>
<dbReference type="PANTHER" id="PTHR39160:SF6">
    <property type="entry name" value="CELL WALL-BINDING PROTEIN YOCH"/>
    <property type="match status" value="1"/>
</dbReference>
<dbReference type="InterPro" id="IPR036779">
    <property type="entry name" value="LysM_dom_sf"/>
</dbReference>
<dbReference type="InterPro" id="IPR051933">
    <property type="entry name" value="Resuscitation_pf_RpfB"/>
</dbReference>
<dbReference type="EMBL" id="JBHUGI010000024">
    <property type="protein sequence ID" value="MFD1928045.1"/>
    <property type="molecule type" value="Genomic_DNA"/>
</dbReference>
<sequence>MKKHILVLAIITVLFTGGFTAFAATLPFPIHIEDSIEVQFESSSYQTVQPGDTLWSIANENNVLIDDLLKWNDLDSTIIHPTQELIVNKISKFRNEIESSVKKDLETYIVKPGDTLINIAVENNLSIEELINWNTISSELILPGQELVLNGINNPSHQATLQTISIPKKPQEIAQVKTKSTSQPIAKAKVQAATINNGPGKEMTMTATAYTAYCKGCSGTTYTGINLRANPNQKVIAVDPRIIPLGSRVWVEGYGEAIAGDIGSAIKGNIIDVFIEHRQDALNWGRKTVKIKILE</sequence>
<evidence type="ECO:0000259" key="3">
    <source>
        <dbReference type="PROSITE" id="PS51782"/>
    </source>
</evidence>
<name>A0ABW4SGQ0_9BACL</name>
<dbReference type="PANTHER" id="PTHR39160">
    <property type="entry name" value="CELL WALL-BINDING PROTEIN YOCH"/>
    <property type="match status" value="1"/>
</dbReference>
<dbReference type="CDD" id="cd00118">
    <property type="entry name" value="LysM"/>
    <property type="match status" value="2"/>
</dbReference>
<protein>
    <submittedName>
        <fullName evidence="4">LysM peptidoglycan-binding domain-containing protein</fullName>
    </submittedName>
</protein>
<feature type="signal peptide" evidence="2">
    <location>
        <begin position="1"/>
        <end position="23"/>
    </location>
</feature>
<feature type="domain" description="LysM" evidence="3">
    <location>
        <begin position="44"/>
        <end position="87"/>
    </location>
</feature>
<dbReference type="CDD" id="cd22786">
    <property type="entry name" value="DPBB_YuiC-like"/>
    <property type="match status" value="1"/>
</dbReference>
<dbReference type="Gene3D" id="3.10.350.10">
    <property type="entry name" value="LysM domain"/>
    <property type="match status" value="2"/>
</dbReference>
<gene>
    <name evidence="4" type="ORF">ACFSFY_08240</name>
</gene>
<dbReference type="InterPro" id="IPR010611">
    <property type="entry name" value="3D_dom"/>
</dbReference>
<dbReference type="PROSITE" id="PS51782">
    <property type="entry name" value="LYSM"/>
    <property type="match status" value="2"/>
</dbReference>
<evidence type="ECO:0000313" key="4">
    <source>
        <dbReference type="EMBL" id="MFD1928045.1"/>
    </source>
</evidence>
<accession>A0ABW4SGQ0</accession>
<dbReference type="RefSeq" id="WP_381537051.1">
    <property type="nucleotide sequence ID" value="NZ_JBHUGI010000024.1"/>
</dbReference>
<dbReference type="Pfam" id="PF06725">
    <property type="entry name" value="3D"/>
    <property type="match status" value="1"/>
</dbReference>
<dbReference type="InterPro" id="IPR036908">
    <property type="entry name" value="RlpA-like_sf"/>
</dbReference>
<evidence type="ECO:0000256" key="2">
    <source>
        <dbReference type="SAM" id="SignalP"/>
    </source>
</evidence>
<dbReference type="Pfam" id="PF01476">
    <property type="entry name" value="LysM"/>
    <property type="match status" value="2"/>
</dbReference>
<dbReference type="SMART" id="SM00257">
    <property type="entry name" value="LysM"/>
    <property type="match status" value="2"/>
</dbReference>
<dbReference type="InterPro" id="IPR018392">
    <property type="entry name" value="LysM"/>
</dbReference>
<evidence type="ECO:0000256" key="1">
    <source>
        <dbReference type="ARBA" id="ARBA00022729"/>
    </source>
</evidence>
<organism evidence="4 5">
    <name type="scientific">Sporosarcina siberiensis</name>
    <dbReference type="NCBI Taxonomy" id="1365606"/>
    <lineage>
        <taxon>Bacteria</taxon>
        <taxon>Bacillati</taxon>
        <taxon>Bacillota</taxon>
        <taxon>Bacilli</taxon>
        <taxon>Bacillales</taxon>
        <taxon>Caryophanaceae</taxon>
        <taxon>Sporosarcina</taxon>
    </lineage>
</organism>
<dbReference type="SUPFAM" id="SSF50685">
    <property type="entry name" value="Barwin-like endoglucanases"/>
    <property type="match status" value="1"/>
</dbReference>
<dbReference type="Gene3D" id="2.40.40.10">
    <property type="entry name" value="RlpA-like domain"/>
    <property type="match status" value="1"/>
</dbReference>
<feature type="chain" id="PRO_5045222184" evidence="2">
    <location>
        <begin position="24"/>
        <end position="295"/>
    </location>
</feature>
<proteinExistence type="predicted"/>
<evidence type="ECO:0000313" key="5">
    <source>
        <dbReference type="Proteomes" id="UP001597218"/>
    </source>
</evidence>
<feature type="domain" description="LysM" evidence="3">
    <location>
        <begin position="106"/>
        <end position="149"/>
    </location>
</feature>